<evidence type="ECO:0000313" key="4">
    <source>
        <dbReference type="EMBL" id="NGO72546.1"/>
    </source>
</evidence>
<organism evidence="4 5">
    <name type="scientific">Streptomyces boncukensis</name>
    <dbReference type="NCBI Taxonomy" id="2711219"/>
    <lineage>
        <taxon>Bacteria</taxon>
        <taxon>Bacillati</taxon>
        <taxon>Actinomycetota</taxon>
        <taxon>Actinomycetes</taxon>
        <taxon>Kitasatosporales</taxon>
        <taxon>Streptomycetaceae</taxon>
        <taxon>Streptomyces</taxon>
    </lineage>
</organism>
<dbReference type="InterPro" id="IPR035094">
    <property type="entry name" value="EgtD"/>
</dbReference>
<dbReference type="GO" id="GO:0032259">
    <property type="term" value="P:methylation"/>
    <property type="evidence" value="ECO:0007669"/>
    <property type="project" value="UniProtKB-KW"/>
</dbReference>
<dbReference type="Pfam" id="PF10017">
    <property type="entry name" value="Methyltransf_33"/>
    <property type="match status" value="1"/>
</dbReference>
<proteinExistence type="predicted"/>
<dbReference type="PIRSF" id="PIRSF018005">
    <property type="entry name" value="UCP018005"/>
    <property type="match status" value="1"/>
</dbReference>
<name>A0A6G4X4T4_9ACTN</name>
<comment type="caution">
    <text evidence="4">The sequence shown here is derived from an EMBL/GenBank/DDBJ whole genome shotgun (WGS) entry which is preliminary data.</text>
</comment>
<keyword evidence="1 4" id="KW-0489">Methyltransferase</keyword>
<dbReference type="SUPFAM" id="SSF53335">
    <property type="entry name" value="S-adenosyl-L-methionine-dependent methyltransferases"/>
    <property type="match status" value="1"/>
</dbReference>
<protein>
    <submittedName>
        <fullName evidence="4">L-histidine N(Alpha)-methyltransferase</fullName>
        <ecNumber evidence="4">2.1.1.44</ecNumber>
    </submittedName>
</protein>
<dbReference type="InterPro" id="IPR017804">
    <property type="entry name" value="MeTrfase_EgtD-like"/>
</dbReference>
<reference evidence="4 5" key="1">
    <citation type="submission" date="2020-02" db="EMBL/GenBank/DDBJ databases">
        <title>Whole-genome analyses of novel actinobacteria.</title>
        <authorList>
            <person name="Sahin N."/>
            <person name="Tatar D."/>
        </authorList>
    </citation>
    <scope>NUCLEOTIDE SEQUENCE [LARGE SCALE GENOMIC DNA]</scope>
    <source>
        <strain evidence="4 5">SB3404</strain>
    </source>
</reference>
<dbReference type="InterPro" id="IPR051128">
    <property type="entry name" value="EgtD_Methyltrsf_superfamily"/>
</dbReference>
<dbReference type="InterPro" id="IPR029063">
    <property type="entry name" value="SAM-dependent_MTases_sf"/>
</dbReference>
<evidence type="ECO:0000256" key="1">
    <source>
        <dbReference type="ARBA" id="ARBA00022603"/>
    </source>
</evidence>
<dbReference type="EC" id="2.1.1.44" evidence="4"/>
<dbReference type="Gene3D" id="3.40.50.150">
    <property type="entry name" value="Vaccinia Virus protein VP39"/>
    <property type="match status" value="1"/>
</dbReference>
<gene>
    <name evidence="4" type="primary">egtD</name>
    <name evidence="4" type="ORF">G5C65_30165</name>
</gene>
<dbReference type="RefSeq" id="WP_165302225.1">
    <property type="nucleotide sequence ID" value="NZ_JAAKZZ010000484.1"/>
</dbReference>
<dbReference type="PANTHER" id="PTHR43397:SF1">
    <property type="entry name" value="ERGOTHIONEINE BIOSYNTHESIS PROTEIN 1"/>
    <property type="match status" value="1"/>
</dbReference>
<dbReference type="InterPro" id="IPR019257">
    <property type="entry name" value="MeTrfase_dom"/>
</dbReference>
<evidence type="ECO:0000313" key="5">
    <source>
        <dbReference type="Proteomes" id="UP000477722"/>
    </source>
</evidence>
<keyword evidence="5" id="KW-1185">Reference proteome</keyword>
<dbReference type="GO" id="GO:0052706">
    <property type="term" value="F:L-histidine N(alpha)-methyltransferase activity"/>
    <property type="evidence" value="ECO:0007669"/>
    <property type="project" value="UniProtKB-EC"/>
</dbReference>
<sequence length="325" mass="35573">MTDRFTLAHRLSPDHFTTRLHADVRDGLTAAPKTLPPKWLYDTRGSELFEDITRLTEYYPTRAEDEVLDRHAADIARLTGADTLVELGSGSSAKTRRLLDALTAHGTLRRYAPVDVSPAALLAAGEALCRDRPGLRVAATVADFEAELVLPEPSGGPRLVAFLGSTIGNLPPARRSAFFSALRAALGGGDALLLGADLVKDPAVLLRAYDDPHGVTAEFNRNVLHMLNRELHADFAPGSFAHRAVWDAEAEQIEMRLRARTAQTVKLPPLDLSVDFADGEELRTETSAKFRRAGLTAELAHRGFGVRAWWTDERERFAVLLAVPD</sequence>
<accession>A0A6G4X4T4</accession>
<keyword evidence="2 4" id="KW-0808">Transferase</keyword>
<dbReference type="AlphaFoldDB" id="A0A6G4X4T4"/>
<dbReference type="EMBL" id="JAAKZZ010000484">
    <property type="protein sequence ID" value="NGO72546.1"/>
    <property type="molecule type" value="Genomic_DNA"/>
</dbReference>
<evidence type="ECO:0000256" key="2">
    <source>
        <dbReference type="ARBA" id="ARBA00022679"/>
    </source>
</evidence>
<dbReference type="PANTHER" id="PTHR43397">
    <property type="entry name" value="ERGOTHIONEINE BIOSYNTHESIS PROTEIN 1"/>
    <property type="match status" value="1"/>
</dbReference>
<evidence type="ECO:0000259" key="3">
    <source>
        <dbReference type="Pfam" id="PF10017"/>
    </source>
</evidence>
<feature type="domain" description="Histidine-specific methyltransferase SAM-dependent" evidence="3">
    <location>
        <begin position="21"/>
        <end position="322"/>
    </location>
</feature>
<dbReference type="NCBIfam" id="TIGR03438">
    <property type="entry name" value="egtD_ergothio"/>
    <property type="match status" value="1"/>
</dbReference>
<dbReference type="Proteomes" id="UP000477722">
    <property type="component" value="Unassembled WGS sequence"/>
</dbReference>